<comment type="caution">
    <text evidence="2">The sequence shown here is derived from an EMBL/GenBank/DDBJ whole genome shotgun (WGS) entry which is preliminary data.</text>
</comment>
<protein>
    <recommendedName>
        <fullName evidence="3">DUF3828 domain-containing protein</fullName>
    </recommendedName>
</protein>
<name>A0AAE4K4W7_9BURK</name>
<feature type="chain" id="PRO_5041908608" description="DUF3828 domain-containing protein" evidence="1">
    <location>
        <begin position="22"/>
        <end position="163"/>
    </location>
</feature>
<feature type="signal peptide" evidence="1">
    <location>
        <begin position="1"/>
        <end position="21"/>
    </location>
</feature>
<sequence>MKSRPLLYLFSMFIIVPPTSASPPHSALPPINVQGEMKANACLPEERESVRAELPEGSADLVETLLCAKKTEASKNYLLRHMSKFINHTSMDENYVERTQRVKADAELAERLLSAGEAWDVSVEISANRVSITYMPNEACISDRELVRKKGRWMITAIGSACD</sequence>
<dbReference type="RefSeq" id="WP_310835665.1">
    <property type="nucleotide sequence ID" value="NZ_JAVLSM010000001.1"/>
</dbReference>
<organism evidence="2">
    <name type="scientific">Herbaspirillum huttiense subsp. nephrolepidis</name>
    <dbReference type="NCBI Taxonomy" id="3075126"/>
    <lineage>
        <taxon>Bacteria</taxon>
        <taxon>Pseudomonadati</taxon>
        <taxon>Pseudomonadota</taxon>
        <taxon>Betaproteobacteria</taxon>
        <taxon>Burkholderiales</taxon>
        <taxon>Oxalobacteraceae</taxon>
        <taxon>Herbaspirillum</taxon>
    </lineage>
</organism>
<accession>A0AAE4K4W7</accession>
<gene>
    <name evidence="2" type="ORF">RJN63_06545</name>
</gene>
<reference evidence="2" key="1">
    <citation type="submission" date="2023-02" db="EMBL/GenBank/DDBJ databases">
        <title>Description of Herbaspirillum huttiense subsp. nephrolepsisexaltata and Herbaspirillum huttiense subsp. lycopersicon.</title>
        <authorList>
            <person name="Poudel M."/>
            <person name="Sharma A."/>
            <person name="Goss E."/>
            <person name="Tapia J.H."/>
            <person name="Harmon C.M."/>
            <person name="Jones J.B."/>
        </authorList>
    </citation>
    <scope>NUCLEOTIDE SEQUENCE</scope>
    <source>
        <strain evidence="2">NC40101</strain>
    </source>
</reference>
<dbReference type="EMBL" id="JAVRAA010000002">
    <property type="protein sequence ID" value="MDT0336475.1"/>
    <property type="molecule type" value="Genomic_DNA"/>
</dbReference>
<evidence type="ECO:0000313" key="2">
    <source>
        <dbReference type="EMBL" id="MDT0336475.1"/>
    </source>
</evidence>
<proteinExistence type="predicted"/>
<keyword evidence="1" id="KW-0732">Signal</keyword>
<evidence type="ECO:0008006" key="3">
    <source>
        <dbReference type="Google" id="ProtNLM"/>
    </source>
</evidence>
<dbReference type="AlphaFoldDB" id="A0AAE4K4W7"/>
<evidence type="ECO:0000256" key="1">
    <source>
        <dbReference type="SAM" id="SignalP"/>
    </source>
</evidence>